<organism evidence="1">
    <name type="scientific">Tanacetum cinerariifolium</name>
    <name type="common">Dalmatian daisy</name>
    <name type="synonym">Chrysanthemum cinerariifolium</name>
    <dbReference type="NCBI Taxonomy" id="118510"/>
    <lineage>
        <taxon>Eukaryota</taxon>
        <taxon>Viridiplantae</taxon>
        <taxon>Streptophyta</taxon>
        <taxon>Embryophyta</taxon>
        <taxon>Tracheophyta</taxon>
        <taxon>Spermatophyta</taxon>
        <taxon>Magnoliopsida</taxon>
        <taxon>eudicotyledons</taxon>
        <taxon>Gunneridae</taxon>
        <taxon>Pentapetalae</taxon>
        <taxon>asterids</taxon>
        <taxon>campanulids</taxon>
        <taxon>Asterales</taxon>
        <taxon>Asteraceae</taxon>
        <taxon>Asteroideae</taxon>
        <taxon>Anthemideae</taxon>
        <taxon>Anthemidinae</taxon>
        <taxon>Tanacetum</taxon>
    </lineage>
</organism>
<evidence type="ECO:0000313" key="1">
    <source>
        <dbReference type="EMBL" id="GEZ46632.1"/>
    </source>
</evidence>
<name>A0A699IEJ2_TANCI</name>
<reference evidence="1" key="1">
    <citation type="journal article" date="2019" name="Sci. Rep.">
        <title>Draft genome of Tanacetum cinerariifolium, the natural source of mosquito coil.</title>
        <authorList>
            <person name="Yamashiro T."/>
            <person name="Shiraishi A."/>
            <person name="Satake H."/>
            <person name="Nakayama K."/>
        </authorList>
    </citation>
    <scope>NUCLEOTIDE SEQUENCE</scope>
</reference>
<proteinExistence type="predicted"/>
<protein>
    <submittedName>
        <fullName evidence="1">Uncharacterized protein</fullName>
    </submittedName>
</protein>
<accession>A0A699IEJ2</accession>
<gene>
    <name evidence="1" type="ORF">Tci_518605</name>
</gene>
<comment type="caution">
    <text evidence="1">The sequence shown here is derived from an EMBL/GenBank/DDBJ whole genome shotgun (WGS) entry which is preliminary data.</text>
</comment>
<dbReference type="AlphaFoldDB" id="A0A699IEJ2"/>
<dbReference type="EMBL" id="BKCJ010282318">
    <property type="protein sequence ID" value="GEZ46632.1"/>
    <property type="molecule type" value="Genomic_DNA"/>
</dbReference>
<sequence>MPYSCLPIRRIFLEPLILRTEYPLDMGAERHLWLRYEGQEYSDAKIHNFERRLSWIFDRQINRIQVLDFDGLNEEMGQALTDRLRMGHTDAHGQIVDPLRRLCHRLIAFSISGRGQAPEKVTATYLFYLRSMDEGTVILEEGVQADPAPVQVPQAPLAAPGLRNMLQRI</sequence>